<comment type="caution">
    <text evidence="10">The sequence shown here is derived from an EMBL/GenBank/DDBJ whole genome shotgun (WGS) entry which is preliminary data.</text>
</comment>
<protein>
    <submittedName>
        <fullName evidence="10">TonB-dependent receptor</fullName>
    </submittedName>
</protein>
<keyword evidence="10" id="KW-0675">Receptor</keyword>
<keyword evidence="11" id="KW-1185">Reference proteome</keyword>
<evidence type="ECO:0000256" key="2">
    <source>
        <dbReference type="ARBA" id="ARBA00022448"/>
    </source>
</evidence>
<evidence type="ECO:0000256" key="4">
    <source>
        <dbReference type="ARBA" id="ARBA00022692"/>
    </source>
</evidence>
<evidence type="ECO:0000256" key="5">
    <source>
        <dbReference type="ARBA" id="ARBA00022729"/>
    </source>
</evidence>
<dbReference type="Gene3D" id="2.40.170.20">
    <property type="entry name" value="TonB-dependent receptor, beta-barrel domain"/>
    <property type="match status" value="1"/>
</dbReference>
<dbReference type="PANTHER" id="PTHR30069:SF29">
    <property type="entry name" value="HEMOGLOBIN AND HEMOGLOBIN-HAPTOGLOBIN-BINDING PROTEIN 1-RELATED"/>
    <property type="match status" value="1"/>
</dbReference>
<keyword evidence="3 8" id="KW-1134">Transmembrane beta strand</keyword>
<dbReference type="PROSITE" id="PS52016">
    <property type="entry name" value="TONB_DEPENDENT_REC_3"/>
    <property type="match status" value="1"/>
</dbReference>
<name>A0ABQ5QJY7_9BACT</name>
<dbReference type="Gene3D" id="2.170.130.10">
    <property type="entry name" value="TonB-dependent receptor, plug domain"/>
    <property type="match status" value="1"/>
</dbReference>
<evidence type="ECO:0000256" key="7">
    <source>
        <dbReference type="ARBA" id="ARBA00023237"/>
    </source>
</evidence>
<dbReference type="PANTHER" id="PTHR30069">
    <property type="entry name" value="TONB-DEPENDENT OUTER MEMBRANE RECEPTOR"/>
    <property type="match status" value="1"/>
</dbReference>
<keyword evidence="2 8" id="KW-0813">Transport</keyword>
<gene>
    <name evidence="10" type="ORF">GETHLI_31380</name>
</gene>
<proteinExistence type="inferred from homology"/>
<feature type="domain" description="TonB-dependent receptor plug" evidence="9">
    <location>
        <begin position="50"/>
        <end position="152"/>
    </location>
</feature>
<dbReference type="EMBL" id="BSDE01000007">
    <property type="protein sequence ID" value="GLH74636.1"/>
    <property type="molecule type" value="Genomic_DNA"/>
</dbReference>
<comment type="subcellular location">
    <subcellularLocation>
        <location evidence="1 8">Cell outer membrane</location>
        <topology evidence="1 8">Multi-pass membrane protein</topology>
    </subcellularLocation>
</comment>
<dbReference type="InterPro" id="IPR039426">
    <property type="entry name" value="TonB-dep_rcpt-like"/>
</dbReference>
<dbReference type="Pfam" id="PF07715">
    <property type="entry name" value="Plug"/>
    <property type="match status" value="1"/>
</dbReference>
<evidence type="ECO:0000313" key="11">
    <source>
        <dbReference type="Proteomes" id="UP001165069"/>
    </source>
</evidence>
<organism evidence="10 11">
    <name type="scientific">Geothrix limicola</name>
    <dbReference type="NCBI Taxonomy" id="2927978"/>
    <lineage>
        <taxon>Bacteria</taxon>
        <taxon>Pseudomonadati</taxon>
        <taxon>Acidobacteriota</taxon>
        <taxon>Holophagae</taxon>
        <taxon>Holophagales</taxon>
        <taxon>Holophagaceae</taxon>
        <taxon>Geothrix</taxon>
    </lineage>
</organism>
<dbReference type="SUPFAM" id="SSF56935">
    <property type="entry name" value="Porins"/>
    <property type="match status" value="1"/>
</dbReference>
<dbReference type="InterPro" id="IPR037066">
    <property type="entry name" value="Plug_dom_sf"/>
</dbReference>
<evidence type="ECO:0000313" key="10">
    <source>
        <dbReference type="EMBL" id="GLH74636.1"/>
    </source>
</evidence>
<evidence type="ECO:0000256" key="8">
    <source>
        <dbReference type="PROSITE-ProRule" id="PRU01360"/>
    </source>
</evidence>
<accession>A0ABQ5QJY7</accession>
<keyword evidence="6 8" id="KW-0472">Membrane</keyword>
<reference evidence="10 11" key="1">
    <citation type="journal article" date="2023" name="Antonie Van Leeuwenhoek">
        <title>Mesoterricola silvestris gen. nov., sp. nov., Mesoterricola sediminis sp. nov., Geothrix oryzae sp. nov., Geothrix edaphica sp. nov., Geothrix rubra sp. nov., and Geothrix limicola sp. nov., six novel members of Acidobacteriota isolated from soils.</title>
        <authorList>
            <person name="Itoh H."/>
            <person name="Sugisawa Y."/>
            <person name="Mise K."/>
            <person name="Xu Z."/>
            <person name="Kuniyasu M."/>
            <person name="Ushijima N."/>
            <person name="Kawano K."/>
            <person name="Kobayashi E."/>
            <person name="Shiratori Y."/>
            <person name="Masuda Y."/>
            <person name="Senoo K."/>
        </authorList>
    </citation>
    <scope>NUCLEOTIDE SEQUENCE [LARGE SCALE GENOMIC DNA]</scope>
    <source>
        <strain evidence="10 11">Red804</strain>
    </source>
</reference>
<evidence type="ECO:0000256" key="3">
    <source>
        <dbReference type="ARBA" id="ARBA00022452"/>
    </source>
</evidence>
<keyword evidence="7 8" id="KW-0998">Cell outer membrane</keyword>
<comment type="similarity">
    <text evidence="8">Belongs to the TonB-dependent receptor family.</text>
</comment>
<evidence type="ECO:0000259" key="9">
    <source>
        <dbReference type="Pfam" id="PF07715"/>
    </source>
</evidence>
<keyword evidence="4 8" id="KW-0812">Transmembrane</keyword>
<evidence type="ECO:0000256" key="6">
    <source>
        <dbReference type="ARBA" id="ARBA00023136"/>
    </source>
</evidence>
<sequence>MNDRPAWMLLLVSGLLNAQAPPPKDVNLAAELEDLLNTPITVASTKAMTLRESPGIITVFNRDEIVASGARDLLDVLRLVPGFEIGTDTQGVTSVFVRGIWGHEGKVLIRVDGQEANELRYACLYLGNSFLTETIQRIEIIRGPGSATYGGFAELAVVNIVTRGADELKGASGSVSLGRNPDDWSHQTLSASYGDTAGDFKFSLAAMGSRGIRSNHDFVSWDGAGTTTVIPMNRDTGYQNDANVNLGIQGKGLGFRFIEDRYATFDYQSSTYARMEFNHRYAELSYAWKVADGFTLTPKVNYKLSQPWFYPSLEASNDKQVTRLTGEVQGIWDASKELNIVFGALSFKDEGKAKGAGQVWSNGSDTISYTTKALYAQALWNLPIVNVTLGGRYEDHSAAGSAFVPRFGLTKVMGKFHAKLLVARAFRTPVIENLEGGPIHPEKTTAYEVEAGYQLTPQMILTVNGFNLKIEDPIVYANTSLTGSYANLPQTGSQGLEATLAVRGGWGYLNLTGAYYQAKDNQVPDYAVPQNDRTLLGAPRLKFTAYANFILTSSFSLAPSVVHTGSRYFYDQAHPVQPGQQEARTILNLFGNYRFQALKLLASLGVSNLTDEKLYYAGGYLSAPSPNPAQGREITFRLGYNF</sequence>
<dbReference type="InterPro" id="IPR012910">
    <property type="entry name" value="Plug_dom"/>
</dbReference>
<dbReference type="Proteomes" id="UP001165069">
    <property type="component" value="Unassembled WGS sequence"/>
</dbReference>
<dbReference type="RefSeq" id="WP_285577128.1">
    <property type="nucleotide sequence ID" value="NZ_BSDE01000007.1"/>
</dbReference>
<dbReference type="InterPro" id="IPR036942">
    <property type="entry name" value="Beta-barrel_TonB_sf"/>
</dbReference>
<keyword evidence="5" id="KW-0732">Signal</keyword>
<evidence type="ECO:0000256" key="1">
    <source>
        <dbReference type="ARBA" id="ARBA00004571"/>
    </source>
</evidence>